<feature type="domain" description="WRC" evidence="8">
    <location>
        <begin position="198"/>
        <end position="242"/>
    </location>
</feature>
<dbReference type="PANTHER" id="PTHR31602:SF81">
    <property type="entry name" value="GROWTH-REGULATING FACTOR 9"/>
    <property type="match status" value="1"/>
</dbReference>
<dbReference type="GO" id="GO:0006351">
    <property type="term" value="P:DNA-templated transcription"/>
    <property type="evidence" value="ECO:0007669"/>
    <property type="project" value="UniProtKB-UniRule"/>
</dbReference>
<dbReference type="OrthoDB" id="1927209at2759"/>
<evidence type="ECO:0000256" key="3">
    <source>
        <dbReference type="ARBA" id="ARBA00023242"/>
    </source>
</evidence>
<dbReference type="GO" id="GO:0005524">
    <property type="term" value="F:ATP binding"/>
    <property type="evidence" value="ECO:0007669"/>
    <property type="project" value="UniProtKB-UniRule"/>
</dbReference>
<keyword evidence="5" id="KW-0010">Activator</keyword>
<evidence type="ECO:0000256" key="2">
    <source>
        <dbReference type="ARBA" id="ARBA00008122"/>
    </source>
</evidence>
<evidence type="ECO:0000313" key="9">
    <source>
        <dbReference type="EMBL" id="PIA49854.1"/>
    </source>
</evidence>
<protein>
    <recommendedName>
        <fullName evidence="5">Growth-regulating factor</fullName>
    </recommendedName>
</protein>
<dbReference type="EMBL" id="KZ305030">
    <property type="protein sequence ID" value="PIA49854.1"/>
    <property type="molecule type" value="Genomic_DNA"/>
</dbReference>
<keyword evidence="10" id="KW-1185">Reference proteome</keyword>
<dbReference type="AlphaFoldDB" id="A0A2G5E264"/>
<evidence type="ECO:0000256" key="5">
    <source>
        <dbReference type="RuleBase" id="RU367127"/>
    </source>
</evidence>
<keyword evidence="5" id="KW-0805">Transcription regulation</keyword>
<feature type="domain" description="QLQ" evidence="7">
    <location>
        <begin position="133"/>
        <end position="168"/>
    </location>
</feature>
<comment type="similarity">
    <text evidence="2 5">Belongs to the GRF family.</text>
</comment>
<dbReference type="Proteomes" id="UP000230069">
    <property type="component" value="Unassembled WGS sequence"/>
</dbReference>
<reference evidence="9 10" key="1">
    <citation type="submission" date="2017-09" db="EMBL/GenBank/DDBJ databases">
        <title>WGS assembly of Aquilegia coerulea Goldsmith.</title>
        <authorList>
            <person name="Hodges S."/>
            <person name="Kramer E."/>
            <person name="Nordborg M."/>
            <person name="Tomkins J."/>
            <person name="Borevitz J."/>
            <person name="Derieg N."/>
            <person name="Yan J."/>
            <person name="Mihaltcheva S."/>
            <person name="Hayes R.D."/>
            <person name="Rokhsar D."/>
        </authorList>
    </citation>
    <scope>NUCLEOTIDE SEQUENCE [LARGE SCALE GENOMIC DNA]</scope>
    <source>
        <strain evidence="10">cv. Goldsmith</strain>
    </source>
</reference>
<dbReference type="Pfam" id="PF08880">
    <property type="entry name" value="QLQ"/>
    <property type="match status" value="1"/>
</dbReference>
<accession>A0A2G5E264</accession>
<dbReference type="PANTHER" id="PTHR31602">
    <property type="entry name" value="GROWTH-REGULATING FACTOR 5"/>
    <property type="match status" value="1"/>
</dbReference>
<feature type="region of interest" description="Disordered" evidence="6">
    <location>
        <begin position="232"/>
        <end position="261"/>
    </location>
</feature>
<dbReference type="GO" id="GO:0006355">
    <property type="term" value="P:regulation of DNA-templated transcription"/>
    <property type="evidence" value="ECO:0007669"/>
    <property type="project" value="InterPro"/>
</dbReference>
<evidence type="ECO:0000259" key="7">
    <source>
        <dbReference type="PROSITE" id="PS51666"/>
    </source>
</evidence>
<organism evidence="9 10">
    <name type="scientific">Aquilegia coerulea</name>
    <name type="common">Rocky mountain columbine</name>
    <dbReference type="NCBI Taxonomy" id="218851"/>
    <lineage>
        <taxon>Eukaryota</taxon>
        <taxon>Viridiplantae</taxon>
        <taxon>Streptophyta</taxon>
        <taxon>Embryophyta</taxon>
        <taxon>Tracheophyta</taxon>
        <taxon>Spermatophyta</taxon>
        <taxon>Magnoliopsida</taxon>
        <taxon>Ranunculales</taxon>
        <taxon>Ranunculaceae</taxon>
        <taxon>Thalictroideae</taxon>
        <taxon>Aquilegia</taxon>
    </lineage>
</organism>
<dbReference type="Pfam" id="PF08879">
    <property type="entry name" value="WRC"/>
    <property type="match status" value="1"/>
</dbReference>
<feature type="non-terminal residue" evidence="9">
    <location>
        <position position="1"/>
    </location>
</feature>
<evidence type="ECO:0000313" key="10">
    <source>
        <dbReference type="Proteomes" id="UP000230069"/>
    </source>
</evidence>
<proteinExistence type="inferred from homology"/>
<dbReference type="GO" id="GO:0032502">
    <property type="term" value="P:developmental process"/>
    <property type="evidence" value="ECO:0007669"/>
    <property type="project" value="InterPro"/>
</dbReference>
<feature type="short sequence motif" description="Bipartite nuclear localization signal" evidence="4">
    <location>
        <begin position="203"/>
        <end position="213"/>
    </location>
</feature>
<dbReference type="PROSITE" id="PS51666">
    <property type="entry name" value="QLQ"/>
    <property type="match status" value="1"/>
</dbReference>
<dbReference type="GO" id="GO:0005634">
    <property type="term" value="C:nucleus"/>
    <property type="evidence" value="ECO:0007669"/>
    <property type="project" value="UniProtKB-SubCell"/>
</dbReference>
<dbReference type="InterPro" id="IPR031137">
    <property type="entry name" value="GRF"/>
</dbReference>
<evidence type="ECO:0000256" key="4">
    <source>
        <dbReference type="PROSITE-ProRule" id="PRU01002"/>
    </source>
</evidence>
<keyword evidence="5" id="KW-0804">Transcription</keyword>
<evidence type="ECO:0000256" key="1">
    <source>
        <dbReference type="ARBA" id="ARBA00004123"/>
    </source>
</evidence>
<dbReference type="SMART" id="SM00951">
    <property type="entry name" value="QLQ"/>
    <property type="match status" value="1"/>
</dbReference>
<name>A0A2G5E264_AQUCA</name>
<feature type="compositionally biased region" description="Low complexity" evidence="6">
    <location>
        <begin position="252"/>
        <end position="261"/>
    </location>
</feature>
<comment type="function">
    <text evidence="5">Transcription activator.</text>
</comment>
<feature type="short sequence motif" description="Bipartite nuclear localization signal" evidence="4">
    <location>
        <begin position="231"/>
        <end position="238"/>
    </location>
</feature>
<dbReference type="InterPro" id="IPR014977">
    <property type="entry name" value="WRC_dom"/>
</dbReference>
<sequence>QRYYPLCLFFHPRGVLPLKNIFFFTLSSLSLSLCFQSSDLFVVSNSETKTLSSPKPTLLSLLICSSSISCTASEAHLYATMEAQSPATKVARIADSVCFEEMGTDEGGERKVVTSVGLDLGLGSNTIKHGKSTFTFLQLQELEHQALIYKYMAAGIPVPSHLVLPIWKSLGNTYAGTGIYPTFLGCRGVCFDYRNSMEPEPGRCRRTDGKKWRCAKDVVPDQKYCERHMHRGRNRSRKHVENTSTQTVTIASSSPSSNSTNVSVPFQLMSSTPTTTISTNSIVSSGMGLSPNSVLQENGAFKTETSSL</sequence>
<comment type="subcellular location">
    <subcellularLocation>
        <location evidence="1 4 5">Nucleus</location>
    </subcellularLocation>
</comment>
<evidence type="ECO:0000256" key="6">
    <source>
        <dbReference type="SAM" id="MobiDB-lite"/>
    </source>
</evidence>
<gene>
    <name evidence="9" type="ORF">AQUCO_01300537v1</name>
</gene>
<keyword evidence="3 4" id="KW-0539">Nucleus</keyword>
<feature type="compositionally biased region" description="Polar residues" evidence="6">
    <location>
        <begin position="242"/>
        <end position="251"/>
    </location>
</feature>
<evidence type="ECO:0000259" key="8">
    <source>
        <dbReference type="PROSITE" id="PS51667"/>
    </source>
</evidence>
<comment type="domain">
    <text evidence="5">The QLQ domain and WRC domain may be involved in protein-protein interaction and DNA-binding, respectively.</text>
</comment>
<dbReference type="PROSITE" id="PS51667">
    <property type="entry name" value="WRC"/>
    <property type="match status" value="1"/>
</dbReference>
<dbReference type="InterPro" id="IPR014978">
    <property type="entry name" value="Gln-Leu-Gln_QLQ"/>
</dbReference>